<dbReference type="InterPro" id="IPR027417">
    <property type="entry name" value="P-loop_NTPase"/>
</dbReference>
<accession>A0A3R9NVT6</accession>
<feature type="region of interest" description="Disordered" evidence="1">
    <location>
        <begin position="668"/>
        <end position="752"/>
    </location>
</feature>
<dbReference type="Pfam" id="PF12705">
    <property type="entry name" value="PDDEXK_1"/>
    <property type="match status" value="1"/>
</dbReference>
<comment type="caution">
    <text evidence="3">The sequence shown here is derived from an EMBL/GenBank/DDBJ whole genome shotgun (WGS) entry which is preliminary data.</text>
</comment>
<gene>
    <name evidence="3" type="ORF">EI293_08625</name>
</gene>
<dbReference type="RefSeq" id="WP_125436724.1">
    <property type="nucleotide sequence ID" value="NZ_RWIU01000002.1"/>
</dbReference>
<dbReference type="InterPro" id="IPR038726">
    <property type="entry name" value="PDDEXK_AddAB-type"/>
</dbReference>
<dbReference type="AlphaFoldDB" id="A0A3R9NVT6"/>
<evidence type="ECO:0000256" key="1">
    <source>
        <dbReference type="SAM" id="MobiDB-lite"/>
    </source>
</evidence>
<dbReference type="InterPro" id="IPR011604">
    <property type="entry name" value="PDDEXK-like_dom_sf"/>
</dbReference>
<dbReference type="SUPFAM" id="SSF52540">
    <property type="entry name" value="P-loop containing nucleoside triphosphate hydrolases"/>
    <property type="match status" value="1"/>
</dbReference>
<evidence type="ECO:0000313" key="3">
    <source>
        <dbReference type="EMBL" id="RSK44569.1"/>
    </source>
</evidence>
<feature type="domain" description="PD-(D/E)XK endonuclease-like" evidence="2">
    <location>
        <begin position="777"/>
        <end position="1075"/>
    </location>
</feature>
<dbReference type="Gene3D" id="3.90.320.10">
    <property type="match status" value="1"/>
</dbReference>
<dbReference type="Proteomes" id="UP000270291">
    <property type="component" value="Unassembled WGS sequence"/>
</dbReference>
<sequence>MLTAPTAAPTPLSPALLPLPDATPFLRRMARELVAQYGPTGELADLVVVVPTRRAVVYLQNELSLAAEAGQALWSPRIAAMEDYMVELAGVQVEEPIALQLLLFEIMREIDPRLEFDQFVGWSALLLQDFSSLDQNLASPRKVFEYLSQAKALERWNLGDDFTPQSTTTAYFRFWDDLEKVYYRLQRRMKQDRLAYPGLAYRLAQRRVRERLEAGETLPHHVFIGLGFLSKAEERLVRRLRKAGRAEVYFDGDAFYLEFGSPNRAGQHLRQYQDRLDLPWENFGGPAELLRQLPRTVRLVGVANASMQGKVAGQLLAESRRRNPRATVAVVLPDETLLLPVLHGLPPQEVPEYNVTMGLNFQSTPLFNLVDLLFEVHLTGVREGSPETGYGVPRYHHLAVSKLLQHPFLRRYQLWLDKQPETKQPGLLDTVCRAIIKRHAVLLTAEELLELGQGHELLRTLFATWDNCDDIIQACYSLIELLKKAYQDQHSAIEAEYLYLFFTLVKRLDSVFDCREQRLSVRSFRRFLYEQMKNTRLPFSGEPIADVQVMGLLETRALDFDHVIILSCNENVLPAPKRHSSLFPYDVLTTFGLPTYADHEAATAHQFWRLLQRAQQVDLLHILPGAEGTRTGERSRFLLQIEHDLAVQNPALELLDLTVTSEAVIDPNTAEPEALTVPDDFYPNPGEKDRTSGENHPGSGKKDATSNENHPSPGKKDATSDDLYPSPSKNHPTSGINHPAPSENYPATSTPKLSTDLTLEKDAGMLLALRELLTKGLSPTGLNQYLGCSLQFYLQRIARFRETEEVEEALGPDGFGTVVHEALEELLTPFVQQNNPQAPPLTAADIPSLVQLAPVLVAKALRKEETDRHARADEGLNHVLGQVAGQLVRRYLESLPDQPDALPLRIQSLEEGLQATVYVALPDGEKLPVSLVGFADRVDQLPDGRLRVVDYKTGLVEKSHLQLLKRGETPAQAVERLLTDATPAADKVRQLWLYRFLLAQQGRPAADAAIISLRNLGAGPMSADMGFLTAEGQDFLQHSEQLLGQLVRRILDPAEPIRKTDDLDKCQYCPYRGICAR</sequence>
<organism evidence="3 4">
    <name type="scientific">Hymenobacter perfusus</name>
    <dbReference type="NCBI Taxonomy" id="1236770"/>
    <lineage>
        <taxon>Bacteria</taxon>
        <taxon>Pseudomonadati</taxon>
        <taxon>Bacteroidota</taxon>
        <taxon>Cytophagia</taxon>
        <taxon>Cytophagales</taxon>
        <taxon>Hymenobacteraceae</taxon>
        <taxon>Hymenobacter</taxon>
    </lineage>
</organism>
<evidence type="ECO:0000259" key="2">
    <source>
        <dbReference type="Pfam" id="PF12705"/>
    </source>
</evidence>
<feature type="compositionally biased region" description="Polar residues" evidence="1">
    <location>
        <begin position="727"/>
        <end position="736"/>
    </location>
</feature>
<reference evidence="3 4" key="1">
    <citation type="submission" date="2018-12" db="EMBL/GenBank/DDBJ databases">
        <authorList>
            <person name="Feng G."/>
            <person name="Zhu H."/>
        </authorList>
    </citation>
    <scope>NUCLEOTIDE SEQUENCE [LARGE SCALE GENOMIC DNA]</scope>
    <source>
        <strain evidence="3 4">LMG 26000</strain>
    </source>
</reference>
<protein>
    <submittedName>
        <fullName evidence="3">PD-(D/E)XK nuclease family protein</fullName>
    </submittedName>
</protein>
<keyword evidence="4" id="KW-1185">Reference proteome</keyword>
<name>A0A3R9NVT6_9BACT</name>
<evidence type="ECO:0000313" key="4">
    <source>
        <dbReference type="Proteomes" id="UP000270291"/>
    </source>
</evidence>
<proteinExistence type="predicted"/>
<dbReference type="OrthoDB" id="9762792at2"/>
<dbReference type="EMBL" id="RWIU01000002">
    <property type="protein sequence ID" value="RSK44569.1"/>
    <property type="molecule type" value="Genomic_DNA"/>
</dbReference>